<organism evidence="8 9">
    <name type="scientific">Chlamydomonas reinhardtii</name>
    <name type="common">Chlamydomonas smithii</name>
    <dbReference type="NCBI Taxonomy" id="3055"/>
    <lineage>
        <taxon>Eukaryota</taxon>
        <taxon>Viridiplantae</taxon>
        <taxon>Chlorophyta</taxon>
        <taxon>core chlorophytes</taxon>
        <taxon>Chlorophyceae</taxon>
        <taxon>CS clade</taxon>
        <taxon>Chlamydomonadales</taxon>
        <taxon>Chlamydomonadaceae</taxon>
        <taxon>Chlamydomonas</taxon>
    </lineage>
</organism>
<dbReference type="RefSeq" id="XP_042919086.1">
    <property type="nucleotide sequence ID" value="XM_043068889.1"/>
</dbReference>
<dbReference type="InParanoid" id="A0A2K3D6I0"/>
<evidence type="ECO:0000256" key="4">
    <source>
        <dbReference type="ARBA" id="ARBA00022989"/>
    </source>
</evidence>
<evidence type="ECO:0000256" key="6">
    <source>
        <dbReference type="SAM" id="MobiDB-lite"/>
    </source>
</evidence>
<dbReference type="GeneID" id="5719594"/>
<dbReference type="Gramene" id="PNW76127">
    <property type="protein sequence ID" value="PNW76127"/>
    <property type="gene ID" value="CHLRE_12g546770v5"/>
</dbReference>
<feature type="region of interest" description="Disordered" evidence="6">
    <location>
        <begin position="50"/>
        <end position="77"/>
    </location>
</feature>
<comment type="subcellular location">
    <subcellularLocation>
        <location evidence="1">Membrane</location>
        <topology evidence="1">Multi-pass membrane protein</topology>
    </subcellularLocation>
</comment>
<reference evidence="8 9" key="1">
    <citation type="journal article" date="2007" name="Science">
        <title>The Chlamydomonas genome reveals the evolution of key animal and plant functions.</title>
        <authorList>
            <person name="Merchant S.S."/>
            <person name="Prochnik S.E."/>
            <person name="Vallon O."/>
            <person name="Harris E.H."/>
            <person name="Karpowicz S.J."/>
            <person name="Witman G.B."/>
            <person name="Terry A."/>
            <person name="Salamov A."/>
            <person name="Fritz-Laylin L.K."/>
            <person name="Marechal-Drouard L."/>
            <person name="Marshall W.F."/>
            <person name="Qu L.H."/>
            <person name="Nelson D.R."/>
            <person name="Sanderfoot A.A."/>
            <person name="Spalding M.H."/>
            <person name="Kapitonov V.V."/>
            <person name="Ren Q."/>
            <person name="Ferris P."/>
            <person name="Lindquist E."/>
            <person name="Shapiro H."/>
            <person name="Lucas S.M."/>
            <person name="Grimwood J."/>
            <person name="Schmutz J."/>
            <person name="Cardol P."/>
            <person name="Cerutti H."/>
            <person name="Chanfreau G."/>
            <person name="Chen C.L."/>
            <person name="Cognat V."/>
            <person name="Croft M.T."/>
            <person name="Dent R."/>
            <person name="Dutcher S."/>
            <person name="Fernandez E."/>
            <person name="Fukuzawa H."/>
            <person name="Gonzalez-Ballester D."/>
            <person name="Gonzalez-Halphen D."/>
            <person name="Hallmann A."/>
            <person name="Hanikenne M."/>
            <person name="Hippler M."/>
            <person name="Inwood W."/>
            <person name="Jabbari K."/>
            <person name="Kalanon M."/>
            <person name="Kuras R."/>
            <person name="Lefebvre P.A."/>
            <person name="Lemaire S.D."/>
            <person name="Lobanov A.V."/>
            <person name="Lohr M."/>
            <person name="Manuell A."/>
            <person name="Meier I."/>
            <person name="Mets L."/>
            <person name="Mittag M."/>
            <person name="Mittelmeier T."/>
            <person name="Moroney J.V."/>
            <person name="Moseley J."/>
            <person name="Napoli C."/>
            <person name="Nedelcu A.M."/>
            <person name="Niyogi K."/>
            <person name="Novoselov S.V."/>
            <person name="Paulsen I.T."/>
            <person name="Pazour G."/>
            <person name="Purton S."/>
            <person name="Ral J.P."/>
            <person name="Riano-Pachon D.M."/>
            <person name="Riekhof W."/>
            <person name="Rymarquis L."/>
            <person name="Schroda M."/>
            <person name="Stern D."/>
            <person name="Umen J."/>
            <person name="Willows R."/>
            <person name="Wilson N."/>
            <person name="Zimmer S.L."/>
            <person name="Allmer J."/>
            <person name="Balk J."/>
            <person name="Bisova K."/>
            <person name="Chen C.J."/>
            <person name="Elias M."/>
            <person name="Gendler K."/>
            <person name="Hauser C."/>
            <person name="Lamb M.R."/>
            <person name="Ledford H."/>
            <person name="Long J.C."/>
            <person name="Minagawa J."/>
            <person name="Page M.D."/>
            <person name="Pan J."/>
            <person name="Pootakham W."/>
            <person name="Roje S."/>
            <person name="Rose A."/>
            <person name="Stahlberg E."/>
            <person name="Terauchi A.M."/>
            <person name="Yang P."/>
            <person name="Ball S."/>
            <person name="Bowler C."/>
            <person name="Dieckmann C.L."/>
            <person name="Gladyshev V.N."/>
            <person name="Green P."/>
            <person name="Jorgensen R."/>
            <person name="Mayfield S."/>
            <person name="Mueller-Roeber B."/>
            <person name="Rajamani S."/>
            <person name="Sayre R.T."/>
            <person name="Brokstein P."/>
            <person name="Dubchak I."/>
            <person name="Goodstein D."/>
            <person name="Hornick L."/>
            <person name="Huang Y.W."/>
            <person name="Jhaveri J."/>
            <person name="Luo Y."/>
            <person name="Martinez D."/>
            <person name="Ngau W.C."/>
            <person name="Otillar B."/>
            <person name="Poliakov A."/>
            <person name="Porter A."/>
            <person name="Szajkowski L."/>
            <person name="Werner G."/>
            <person name="Zhou K."/>
            <person name="Grigoriev I.V."/>
            <person name="Rokhsar D.S."/>
            <person name="Grossman A.R."/>
        </authorList>
    </citation>
    <scope>NUCLEOTIDE SEQUENCE [LARGE SCALE GENOMIC DNA]</scope>
    <source>
        <strain evidence="9">CC-503</strain>
    </source>
</reference>
<gene>
    <name evidence="8" type="ORF">CHLRE_12g546770v5</name>
</gene>
<dbReference type="STRING" id="3055.A0A2K3D6I0"/>
<evidence type="ECO:0000256" key="5">
    <source>
        <dbReference type="ARBA" id="ARBA00023136"/>
    </source>
</evidence>
<feature type="transmembrane region" description="Helical" evidence="7">
    <location>
        <begin position="382"/>
        <end position="399"/>
    </location>
</feature>
<evidence type="ECO:0000313" key="8">
    <source>
        <dbReference type="EMBL" id="PNW76127.1"/>
    </source>
</evidence>
<dbReference type="GO" id="GO:0016020">
    <property type="term" value="C:membrane"/>
    <property type="evidence" value="ECO:0007669"/>
    <property type="project" value="UniProtKB-SubCell"/>
</dbReference>
<dbReference type="Pfam" id="PF04117">
    <property type="entry name" value="Mpv17_PMP22"/>
    <property type="match status" value="1"/>
</dbReference>
<dbReference type="PANTHER" id="PTHR11266:SF17">
    <property type="entry name" value="PROTEIN MPV17"/>
    <property type="match status" value="1"/>
</dbReference>
<evidence type="ECO:0000256" key="1">
    <source>
        <dbReference type="ARBA" id="ARBA00004141"/>
    </source>
</evidence>
<evidence type="ECO:0000256" key="7">
    <source>
        <dbReference type="SAM" id="Phobius"/>
    </source>
</evidence>
<dbReference type="PANTHER" id="PTHR11266">
    <property type="entry name" value="PEROXISOMAL MEMBRANE PROTEIN 2, PXMP2 MPV17"/>
    <property type="match status" value="1"/>
</dbReference>
<name>A0A2K3D6I0_CHLRE</name>
<proteinExistence type="inferred from homology"/>
<keyword evidence="4 7" id="KW-1133">Transmembrane helix</keyword>
<feature type="transmembrane region" description="Helical" evidence="7">
    <location>
        <begin position="419"/>
        <end position="436"/>
    </location>
</feature>
<accession>A0A2K3D6I0</accession>
<dbReference type="InterPro" id="IPR007248">
    <property type="entry name" value="Mpv17_PMP22"/>
</dbReference>
<dbReference type="GO" id="GO:0005737">
    <property type="term" value="C:cytoplasm"/>
    <property type="evidence" value="ECO:0000318"/>
    <property type="project" value="GO_Central"/>
</dbReference>
<dbReference type="AlphaFoldDB" id="A0A2K3D6I0"/>
<keyword evidence="5 7" id="KW-0472">Membrane</keyword>
<feature type="region of interest" description="Disordered" evidence="6">
    <location>
        <begin position="221"/>
        <end position="243"/>
    </location>
</feature>
<dbReference type="KEGG" id="cre:CHLRE_12g546770v5"/>
<protein>
    <submittedName>
        <fullName evidence="8">Uncharacterized protein</fullName>
    </submittedName>
</protein>
<dbReference type="EMBL" id="CM008973">
    <property type="protein sequence ID" value="PNW76127.1"/>
    <property type="molecule type" value="Genomic_DNA"/>
</dbReference>
<comment type="similarity">
    <text evidence="2">Belongs to the peroxisomal membrane protein PXMP2/4 family.</text>
</comment>
<evidence type="ECO:0000256" key="3">
    <source>
        <dbReference type="ARBA" id="ARBA00022692"/>
    </source>
</evidence>
<dbReference type="OrthoDB" id="547514at2759"/>
<keyword evidence="9" id="KW-1185">Reference proteome</keyword>
<dbReference type="Proteomes" id="UP000006906">
    <property type="component" value="Chromosome 12"/>
</dbReference>
<evidence type="ECO:0000313" key="9">
    <source>
        <dbReference type="Proteomes" id="UP000006906"/>
    </source>
</evidence>
<feature type="compositionally biased region" description="Polar residues" evidence="6">
    <location>
        <begin position="50"/>
        <end position="63"/>
    </location>
</feature>
<evidence type="ECO:0000256" key="2">
    <source>
        <dbReference type="ARBA" id="ARBA00006824"/>
    </source>
</evidence>
<sequence>MAATLLVRQQRGAAASCAAAPGRARCCSFPATPRLLALRPSTSALRVLNTASGSRGSPQQQQELQRKHVKPANPGSPLAAAARRASAARAVVSSTSDSLSRLLTNLAGPTLMAGLAGGLLVAAAAMHHGDGGAAAEHAHAAASAIPGGSLYPAREFGPADIVDTAFGPTRPVWALMLHSQHYAAAAAASSVAKHADVVTTAAAQHLPQLPHLPLPDVSGVSDAGSGVSPMAEPSSASELWTQARGAAQEAAAHVSEAAHGVVAQTVDGYNAWLEESPLMCKIVTGNFFTVAGDMLAQLACGGGGGGHGAPEAAEPEAATAAGAAADGRRRVDWARTARLCTETSLVGTPMAHFWFNLLDARILPDDPHCPAAVLSKMLLDQVLFAPLGLALFFVVIKLLEGRPHDISRSLKTSYVKSLLGGYLLWPAAGLLNFALLPNEYRLLFNNCVNIIWTCFLSIMSSSDDSTESATAAAATPSAPAPSAPVADMATGATAAMPVADGAESSGPGGFMVGAQDLAAAAVTAAALGAVVQGNQPAFGAVAGLAVAVVEATCNSAVNAVAATAAVSHEQQTLMSQSFTSSSSAGVEARPFAAGGSVLVGGPCLEVCEPERDETTR</sequence>
<keyword evidence="3 7" id="KW-0812">Transmembrane</keyword>